<dbReference type="GO" id="GO:0005829">
    <property type="term" value="C:cytosol"/>
    <property type="evidence" value="ECO:0007669"/>
    <property type="project" value="TreeGrafter"/>
</dbReference>
<comment type="caution">
    <text evidence="1">The sequence shown here is derived from an EMBL/GenBank/DDBJ whole genome shotgun (WGS) entry which is preliminary data.</text>
</comment>
<dbReference type="OrthoDB" id="10001928at2759"/>
<accession>A0A1R0H3J3</accession>
<name>A0A1R0H3J3_9FUNG</name>
<dbReference type="Gene3D" id="2.120.10.80">
    <property type="entry name" value="Kelch-type beta propeller"/>
    <property type="match status" value="2"/>
</dbReference>
<organism evidence="1 2">
    <name type="scientific">Smittium mucronatum</name>
    <dbReference type="NCBI Taxonomy" id="133383"/>
    <lineage>
        <taxon>Eukaryota</taxon>
        <taxon>Fungi</taxon>
        <taxon>Fungi incertae sedis</taxon>
        <taxon>Zoopagomycota</taxon>
        <taxon>Kickxellomycotina</taxon>
        <taxon>Harpellomycetes</taxon>
        <taxon>Harpellales</taxon>
        <taxon>Legeriomycetaceae</taxon>
        <taxon>Smittium</taxon>
    </lineage>
</organism>
<dbReference type="PANTHER" id="PTHR43503">
    <property type="entry name" value="MCG48959-RELATED"/>
    <property type="match status" value="1"/>
</dbReference>
<keyword evidence="2" id="KW-1185">Reference proteome</keyword>
<gene>
    <name evidence="1" type="ORF">AYI68_g2149</name>
</gene>
<protein>
    <submittedName>
        <fullName evidence="1">Protein ral2</fullName>
    </submittedName>
</protein>
<dbReference type="Pfam" id="PF24681">
    <property type="entry name" value="Kelch_KLHDC2_KLHL20_DRC7"/>
    <property type="match status" value="1"/>
</dbReference>
<dbReference type="Proteomes" id="UP000187455">
    <property type="component" value="Unassembled WGS sequence"/>
</dbReference>
<dbReference type="GO" id="GO:0005739">
    <property type="term" value="C:mitochondrion"/>
    <property type="evidence" value="ECO:0007669"/>
    <property type="project" value="TreeGrafter"/>
</dbReference>
<dbReference type="InterPro" id="IPR015915">
    <property type="entry name" value="Kelch-typ_b-propeller"/>
</dbReference>
<dbReference type="GO" id="GO:0045454">
    <property type="term" value="P:cell redox homeostasis"/>
    <property type="evidence" value="ECO:0007669"/>
    <property type="project" value="TreeGrafter"/>
</dbReference>
<dbReference type="EMBL" id="LSSL01000782">
    <property type="protein sequence ID" value="OLY83705.1"/>
    <property type="molecule type" value="Genomic_DNA"/>
</dbReference>
<sequence length="786" mass="88884">MELERYISGLKKQKGIPPEIENLDKDFLLQNCAGNVPPATTGSTLTYINGRVYFFGGKLIDGTRVLSDIYVYDVYEKKWRLIKASKSELKPKPEPSATLNGLERDESVKRSRFFHSAIAYKNYLVIFGGIGVRMMEINQTAKIKNNPSNIFFSKKKNISVFKLFSSTQSNVNLEKMQLTKKITKKRALLNDIIAFDTVTEKWVDDFSSIEESFVSSDSNSGFSGNSTFLKDDFHFDTFRSKKQSSVDKQYTPDLQTMIPQPRYAHVSCLIYGSKMVVVGGQGLTEEYVKEYNVFDFKTKQWVQKKYMDSEISKYRSSIFGISDGSALIFSNYNFGSVNHDFLKVHNQESKISISKIDLPFSGTAPPGIKFPICRLVDKNTMIVSGISMSNDSSSLSTAWTFNLQTKVWKGILNTNGKSKKLQGSWNESVMSGITQQLLIFGNSARSMTKDYKQRRSNFEQCMEIDLLNFGFSRNKTCRSDVFFSDHSSFVVKDKNIFNSQSQKTFSDALISSQRHLDFAQLLGTQILTMQQFADTWIETTDGKWIPVNSDMIRHRNSALCEIWGISSLISDSSKRSDKDASFVNNQSIIDMGGLASSTNINSNDSNRLSRFNSTGSVKDLKKKRLEKKSSLVQLSKINKNIYRAHVSVPEASDVIIPLIKFLYTGNLEVSPNILSMRSSLLGSDQLVIQKRTITILSRLISIGRKTDFVELVASSILLLCQQVDSNSALIVLDAVHQLKIPHVENLCLCILRNFPRSRDRKNSFIWNSISESTRYYVESKINGQSI</sequence>
<dbReference type="PANTHER" id="PTHR43503:SF2">
    <property type="entry name" value="NEGATIVE REGULATOR OF SPORULATION MDS3-RELATED"/>
    <property type="match status" value="1"/>
</dbReference>
<dbReference type="AlphaFoldDB" id="A0A1R0H3J3"/>
<evidence type="ECO:0000313" key="1">
    <source>
        <dbReference type="EMBL" id="OLY83705.1"/>
    </source>
</evidence>
<dbReference type="SUPFAM" id="SSF117281">
    <property type="entry name" value="Kelch motif"/>
    <property type="match status" value="1"/>
</dbReference>
<evidence type="ECO:0000313" key="2">
    <source>
        <dbReference type="Proteomes" id="UP000187455"/>
    </source>
</evidence>
<dbReference type="STRING" id="133383.A0A1R0H3J3"/>
<reference evidence="1 2" key="1">
    <citation type="journal article" date="2016" name="Mol. Biol. Evol.">
        <title>Genome-Wide Survey of Gut Fungi (Harpellales) Reveals the First Horizontally Transferred Ubiquitin Gene from a Mosquito Host.</title>
        <authorList>
            <person name="Wang Y."/>
            <person name="White M.M."/>
            <person name="Kvist S."/>
            <person name="Moncalvo J.M."/>
        </authorList>
    </citation>
    <scope>NUCLEOTIDE SEQUENCE [LARGE SCALE GENOMIC DNA]</scope>
    <source>
        <strain evidence="1 2">ALG-7-W6</strain>
    </source>
</reference>
<proteinExistence type="predicted"/>